<dbReference type="SUPFAM" id="SSF103088">
    <property type="entry name" value="OmpA-like"/>
    <property type="match status" value="1"/>
</dbReference>
<dbReference type="InterPro" id="IPR006664">
    <property type="entry name" value="OMP_bac"/>
</dbReference>
<evidence type="ECO:0000313" key="7">
    <source>
        <dbReference type="EMBL" id="GMU06208.1"/>
    </source>
</evidence>
<evidence type="ECO:0000259" key="6">
    <source>
        <dbReference type="PROSITE" id="PS51123"/>
    </source>
</evidence>
<evidence type="ECO:0000256" key="3">
    <source>
        <dbReference type="ARBA" id="ARBA00023237"/>
    </source>
</evidence>
<gene>
    <name evidence="7" type="primary">pal</name>
    <name evidence="7" type="ORF">ASNO1_24610</name>
</gene>
<dbReference type="CDD" id="cd07185">
    <property type="entry name" value="OmpA_C-like"/>
    <property type="match status" value="1"/>
</dbReference>
<feature type="domain" description="OmpA-like" evidence="6">
    <location>
        <begin position="59"/>
        <end position="172"/>
    </location>
</feature>
<dbReference type="InterPro" id="IPR006665">
    <property type="entry name" value="OmpA-like"/>
</dbReference>
<dbReference type="PROSITE" id="PS51123">
    <property type="entry name" value="OMPA_2"/>
    <property type="match status" value="1"/>
</dbReference>
<dbReference type="Proteomes" id="UP001342631">
    <property type="component" value="Unassembled WGS sequence"/>
</dbReference>
<dbReference type="InterPro" id="IPR036737">
    <property type="entry name" value="OmpA-like_sf"/>
</dbReference>
<reference evidence="7 8" key="1">
    <citation type="journal article" date="2024" name="Arch. Microbiol.">
        <title>Corallococcus caeni sp. nov., a novel myxobacterium isolated from activated sludge.</title>
        <authorList>
            <person name="Tomita S."/>
            <person name="Nakai R."/>
            <person name="Kuroda K."/>
            <person name="Kurashita H."/>
            <person name="Hatamoto M."/>
            <person name="Yamaguchi T."/>
            <person name="Narihiro T."/>
        </authorList>
    </citation>
    <scope>NUCLEOTIDE SEQUENCE [LARGE SCALE GENOMIC DNA]</scope>
    <source>
        <strain evidence="7 8">NO1</strain>
    </source>
</reference>
<sequence length="179" mass="19050">MLMYQGMNRTHLFLLLSVIGLTGCARRAANPSTADAHTPAPSVSDRGNAAKPAPGDDAEQALAALSATPIYFPLDSSLLPPEATDELARIAQALRQRGLAKVTVAGHTCELGTTEYNVALGQRRAASVRAYLVNLGVEPGRISVISYGEERPADVNAPEKNRRAEFSFRLAEQAHAGEL</sequence>
<evidence type="ECO:0000313" key="8">
    <source>
        <dbReference type="Proteomes" id="UP001342631"/>
    </source>
</evidence>
<comment type="subcellular location">
    <subcellularLocation>
        <location evidence="1">Cell outer membrane</location>
    </subcellularLocation>
</comment>
<accession>A0ABQ6QSD8</accession>
<dbReference type="EMBL" id="BTTX01000002">
    <property type="protein sequence ID" value="GMU06208.1"/>
    <property type="molecule type" value="Genomic_DNA"/>
</dbReference>
<keyword evidence="7" id="KW-0449">Lipoprotein</keyword>
<feature type="region of interest" description="Disordered" evidence="5">
    <location>
        <begin position="31"/>
        <end position="57"/>
    </location>
</feature>
<dbReference type="PANTHER" id="PTHR30329:SF21">
    <property type="entry name" value="LIPOPROTEIN YIAD-RELATED"/>
    <property type="match status" value="1"/>
</dbReference>
<organism evidence="7 8">
    <name type="scientific">Corallococcus caeni</name>
    <dbReference type="NCBI Taxonomy" id="3082388"/>
    <lineage>
        <taxon>Bacteria</taxon>
        <taxon>Pseudomonadati</taxon>
        <taxon>Myxococcota</taxon>
        <taxon>Myxococcia</taxon>
        <taxon>Myxococcales</taxon>
        <taxon>Cystobacterineae</taxon>
        <taxon>Myxococcaceae</taxon>
        <taxon>Corallococcus</taxon>
    </lineage>
</organism>
<comment type="caution">
    <text evidence="7">The sequence shown here is derived from an EMBL/GenBank/DDBJ whole genome shotgun (WGS) entry which is preliminary data.</text>
</comment>
<dbReference type="InterPro" id="IPR050330">
    <property type="entry name" value="Bact_OuterMem_StrucFunc"/>
</dbReference>
<dbReference type="PRINTS" id="PR01021">
    <property type="entry name" value="OMPADOMAIN"/>
</dbReference>
<keyword evidence="8" id="KW-1185">Reference proteome</keyword>
<evidence type="ECO:0000256" key="4">
    <source>
        <dbReference type="PROSITE-ProRule" id="PRU00473"/>
    </source>
</evidence>
<protein>
    <submittedName>
        <fullName evidence="7">Peptidoglycan-associated lipoprotein Pal</fullName>
    </submittedName>
</protein>
<dbReference type="Gene3D" id="3.30.1330.60">
    <property type="entry name" value="OmpA-like domain"/>
    <property type="match status" value="1"/>
</dbReference>
<name>A0ABQ6QSD8_9BACT</name>
<proteinExistence type="predicted"/>
<dbReference type="PANTHER" id="PTHR30329">
    <property type="entry name" value="STATOR ELEMENT OF FLAGELLAR MOTOR COMPLEX"/>
    <property type="match status" value="1"/>
</dbReference>
<evidence type="ECO:0000256" key="2">
    <source>
        <dbReference type="ARBA" id="ARBA00023136"/>
    </source>
</evidence>
<keyword evidence="3" id="KW-0998">Cell outer membrane</keyword>
<evidence type="ECO:0000256" key="5">
    <source>
        <dbReference type="SAM" id="MobiDB-lite"/>
    </source>
</evidence>
<evidence type="ECO:0000256" key="1">
    <source>
        <dbReference type="ARBA" id="ARBA00004442"/>
    </source>
</evidence>
<dbReference type="Pfam" id="PF00691">
    <property type="entry name" value="OmpA"/>
    <property type="match status" value="1"/>
</dbReference>
<keyword evidence="2 4" id="KW-0472">Membrane</keyword>